<evidence type="ECO:0000256" key="3">
    <source>
        <dbReference type="ARBA" id="ARBA00022764"/>
    </source>
</evidence>
<feature type="chain" id="PRO_5032430262" evidence="5">
    <location>
        <begin position="16"/>
        <end position="756"/>
    </location>
</feature>
<dbReference type="SUPFAM" id="SSF48230">
    <property type="entry name" value="Chondroitin AC/alginate lyase"/>
    <property type="match status" value="1"/>
</dbReference>
<evidence type="ECO:0000256" key="2">
    <source>
        <dbReference type="ARBA" id="ARBA00022729"/>
    </source>
</evidence>
<dbReference type="InterPro" id="IPR008397">
    <property type="entry name" value="Alginate_lyase_dom"/>
</dbReference>
<dbReference type="PANTHER" id="PTHR39210:SF1">
    <property type="entry name" value="HEPARIN-SULFATE LYASE"/>
    <property type="match status" value="1"/>
</dbReference>
<dbReference type="InterPro" id="IPR012480">
    <property type="entry name" value="Hepar_II_III_C"/>
</dbReference>
<accession>A0A7S7SNB4</accession>
<gene>
    <name evidence="8" type="ORF">IRI77_08260</name>
</gene>
<feature type="signal peptide" evidence="5">
    <location>
        <begin position="1"/>
        <end position="15"/>
    </location>
</feature>
<name>A0A7S7SNB4_PALFE</name>
<dbReference type="InterPro" id="IPR008929">
    <property type="entry name" value="Chondroitin_lyas"/>
</dbReference>
<organism evidence="8 9">
    <name type="scientific">Paludibaculum fermentans</name>
    <dbReference type="NCBI Taxonomy" id="1473598"/>
    <lineage>
        <taxon>Bacteria</taxon>
        <taxon>Pseudomonadati</taxon>
        <taxon>Acidobacteriota</taxon>
        <taxon>Terriglobia</taxon>
        <taxon>Bryobacterales</taxon>
        <taxon>Bryobacteraceae</taxon>
        <taxon>Paludibaculum</taxon>
    </lineage>
</organism>
<dbReference type="Pfam" id="PF07940">
    <property type="entry name" value="Hepar_II_III_C"/>
    <property type="match status" value="1"/>
</dbReference>
<dbReference type="AlphaFoldDB" id="A0A7S7SNB4"/>
<sequence length="756" mass="82864">MAWILLFLMTLPAAAEPRFLLNRADVARIKAQASAQPVVQRLIQRAENWPAAHVENYGLKEWALPAEGAGWSHAYVCPVHGARLKQTRGQNLCPVDGKDYHGWPVDNVVYMQRNGDNAAAVRDLGLAYVLTGRAEFAAKARRIVNAYTVLYPTLPIHDNNNKLNTQSGARVMSQTLSEASWLVPLVFGYDLVRDTMTAEERIGFERSVLKNAAVILTGNNRGKSNWQSWHNCALLAIGLTVGDQDLVRAALDGPGGFKFQMRESITPDGPWFEGSWGYHFFSVEPLMLSIEMAKRAGLALPEAAAFRKMLDAPLRAVFPDGTLPNFNDSGLVKLAAYAKHYSIGYRMFGDSRYVPLARQASSDLETVLWGADALPEVAPVAAVSDLMPDAGLATLRVRENDHVIAVKFGPHGGGHGHFDKLTINSYWNGAQQAADPGTQAYAAPTHATWDKMTIAHNTVSVDEKPQAAATGKLLEWIALPSAAAIRVSAGDAYPGVELERTLVHTPWYTLDLFDVKAADGKQHHFDWMYHNYGQIFGDLRWDQAIGLSRLNGYQHLSHPAANRGDADWSEIIRQQQLGTVVHMIGSPESIVIAGTGLGPDLQVPVPFLMARRQAVSTRFSALYEPMTQGGYVLQFSSPAPNEFLVNGAGMNDRIHVEPGRFSVLHQVFGKPVQLFLSGIAETELLKRSQTTPIQVDWSADGATVDLFMEGTLEGAVRITAPAAKLIRLNGKKIECRANGPYRWASLPNLGNLEPCQ</sequence>
<dbReference type="GO" id="GO:0042597">
    <property type="term" value="C:periplasmic space"/>
    <property type="evidence" value="ECO:0007669"/>
    <property type="project" value="UniProtKB-SubCell"/>
</dbReference>
<dbReference type="EMBL" id="CP063849">
    <property type="protein sequence ID" value="QOY89935.1"/>
    <property type="molecule type" value="Genomic_DNA"/>
</dbReference>
<evidence type="ECO:0000256" key="5">
    <source>
        <dbReference type="SAM" id="SignalP"/>
    </source>
</evidence>
<dbReference type="RefSeq" id="WP_194451598.1">
    <property type="nucleotide sequence ID" value="NZ_CP063849.1"/>
</dbReference>
<feature type="domain" description="Alginate lyase" evidence="6">
    <location>
        <begin position="104"/>
        <end position="306"/>
    </location>
</feature>
<dbReference type="PANTHER" id="PTHR39210">
    <property type="entry name" value="HEPARIN-SULFATE LYASE"/>
    <property type="match status" value="1"/>
</dbReference>
<keyword evidence="9" id="KW-1185">Reference proteome</keyword>
<evidence type="ECO:0000313" key="9">
    <source>
        <dbReference type="Proteomes" id="UP000593892"/>
    </source>
</evidence>
<keyword evidence="3" id="KW-0574">Periplasm</keyword>
<evidence type="ECO:0000313" key="8">
    <source>
        <dbReference type="EMBL" id="QOY89935.1"/>
    </source>
</evidence>
<dbReference type="Proteomes" id="UP000593892">
    <property type="component" value="Chromosome"/>
</dbReference>
<keyword evidence="2 5" id="KW-0732">Signal</keyword>
<evidence type="ECO:0000259" key="6">
    <source>
        <dbReference type="Pfam" id="PF05426"/>
    </source>
</evidence>
<reference evidence="8 9" key="1">
    <citation type="submission" date="2020-10" db="EMBL/GenBank/DDBJ databases">
        <title>Complete genome sequence of Paludibaculum fermentans P105T, a facultatively anaerobic acidobacterium capable of dissimilatory Fe(III) reduction.</title>
        <authorList>
            <person name="Dedysh S.N."/>
            <person name="Beletsky A.V."/>
            <person name="Kulichevskaya I.S."/>
            <person name="Mardanov A.V."/>
            <person name="Ravin N.V."/>
        </authorList>
    </citation>
    <scope>NUCLEOTIDE SEQUENCE [LARGE SCALE GENOMIC DNA]</scope>
    <source>
        <strain evidence="8 9">P105</strain>
    </source>
</reference>
<protein>
    <submittedName>
        <fullName evidence="8">Heparinase II/III family protein</fullName>
    </submittedName>
</protein>
<proteinExistence type="predicted"/>
<feature type="domain" description="Heparinase II/III-like C-terminal" evidence="7">
    <location>
        <begin position="385"/>
        <end position="538"/>
    </location>
</feature>
<keyword evidence="4" id="KW-0456">Lyase</keyword>
<evidence type="ECO:0000256" key="4">
    <source>
        <dbReference type="ARBA" id="ARBA00023239"/>
    </source>
</evidence>
<dbReference type="GO" id="GO:0016829">
    <property type="term" value="F:lyase activity"/>
    <property type="evidence" value="ECO:0007669"/>
    <property type="project" value="UniProtKB-KW"/>
</dbReference>
<comment type="subcellular location">
    <subcellularLocation>
        <location evidence="1">Periplasm</location>
    </subcellularLocation>
</comment>
<dbReference type="Pfam" id="PF05426">
    <property type="entry name" value="Alginate_lyase"/>
    <property type="match status" value="1"/>
</dbReference>
<dbReference type="KEGG" id="pfer:IRI77_08260"/>
<evidence type="ECO:0000259" key="7">
    <source>
        <dbReference type="Pfam" id="PF07940"/>
    </source>
</evidence>
<evidence type="ECO:0000256" key="1">
    <source>
        <dbReference type="ARBA" id="ARBA00004418"/>
    </source>
</evidence>
<dbReference type="Gene3D" id="2.70.98.70">
    <property type="match status" value="1"/>
</dbReference>
<dbReference type="Gene3D" id="1.50.10.100">
    <property type="entry name" value="Chondroitin AC/alginate lyase"/>
    <property type="match status" value="1"/>
</dbReference>